<dbReference type="PANTHER" id="PTHR12875:SF0">
    <property type="entry name" value="GOLGI TO ER TRAFFIC PROTEIN 4 HOMOLOG"/>
    <property type="match status" value="1"/>
</dbReference>
<evidence type="ECO:0000256" key="3">
    <source>
        <dbReference type="ARBA" id="ARBA00022448"/>
    </source>
</evidence>
<gene>
    <name evidence="6" type="primary">LOC105360725</name>
</gene>
<dbReference type="GO" id="GO:0071818">
    <property type="term" value="C:BAT3 complex"/>
    <property type="evidence" value="ECO:0007669"/>
    <property type="project" value="TreeGrafter"/>
</dbReference>
<evidence type="ECO:0000313" key="6">
    <source>
        <dbReference type="RefSeq" id="XP_011496017.1"/>
    </source>
</evidence>
<evidence type="ECO:0000256" key="4">
    <source>
        <dbReference type="ARBA" id="ARBA00022490"/>
    </source>
</evidence>
<accession>A0AAJ6YDE3</accession>
<dbReference type="Pfam" id="PF04190">
    <property type="entry name" value="GET4"/>
    <property type="match status" value="1"/>
</dbReference>
<dbReference type="PANTHER" id="PTHR12875">
    <property type="entry name" value="GOLGI TO ER TRAFFIC PROTEIN 4 HOMOLOG"/>
    <property type="match status" value="1"/>
</dbReference>
<dbReference type="InterPro" id="IPR007317">
    <property type="entry name" value="GET4"/>
</dbReference>
<proteinExistence type="inferred from homology"/>
<dbReference type="KEGG" id="csol:105360725"/>
<dbReference type="FunFam" id="1.25.40.10:FF:000060">
    <property type="entry name" value="Golgi to ER traffic protein 4 homolog"/>
    <property type="match status" value="1"/>
</dbReference>
<dbReference type="Proteomes" id="UP000695007">
    <property type="component" value="Unplaced"/>
</dbReference>
<keyword evidence="3" id="KW-0813">Transport</keyword>
<evidence type="ECO:0000256" key="1">
    <source>
        <dbReference type="ARBA" id="ARBA00004514"/>
    </source>
</evidence>
<dbReference type="RefSeq" id="XP_011496017.1">
    <property type="nucleotide sequence ID" value="XM_011497715.1"/>
</dbReference>
<sequence>MEMHSYDGIKRVLLKLENSINNGYYYEAHQIYRTLYFRYLGQKKYLELIQLLYSGSLRLLQCGQHTSGADLGILLIDVLKKSEIEPSQTYFQKIVDLFSLMTPSSPERQTFVQKAVRWSTIGSIFKTGHPNFHQKLAQVYWHEKNYTSARQHFLYTKDGSGCALMLIELHQQQGYSNEMDLFITQTVLQYLCLKNKSTADEAFKSFINKHPKIKGGPPFLLPLLNFSFFLLKTIESSIIFSGQVTIFTILCEQYLSSLTKDPSFLQYIDKIGQLFFNIQPRQNSNRGLLNSFLQSFFDGLEDENNENRTMNTLTSHLISDFD</sequence>
<comment type="similarity">
    <text evidence="2">Belongs to the GET4 family.</text>
</comment>
<evidence type="ECO:0000256" key="2">
    <source>
        <dbReference type="ARBA" id="ARBA00005351"/>
    </source>
</evidence>
<keyword evidence="4" id="KW-0963">Cytoplasm</keyword>
<dbReference type="Gene3D" id="1.25.40.10">
    <property type="entry name" value="Tetratricopeptide repeat domain"/>
    <property type="match status" value="1"/>
</dbReference>
<evidence type="ECO:0000313" key="5">
    <source>
        <dbReference type="Proteomes" id="UP000695007"/>
    </source>
</evidence>
<dbReference type="InterPro" id="IPR011990">
    <property type="entry name" value="TPR-like_helical_dom_sf"/>
</dbReference>
<organism evidence="5 6">
    <name type="scientific">Ceratosolen solmsi marchali</name>
    <dbReference type="NCBI Taxonomy" id="326594"/>
    <lineage>
        <taxon>Eukaryota</taxon>
        <taxon>Metazoa</taxon>
        <taxon>Ecdysozoa</taxon>
        <taxon>Arthropoda</taxon>
        <taxon>Hexapoda</taxon>
        <taxon>Insecta</taxon>
        <taxon>Pterygota</taxon>
        <taxon>Neoptera</taxon>
        <taxon>Endopterygota</taxon>
        <taxon>Hymenoptera</taxon>
        <taxon>Apocrita</taxon>
        <taxon>Proctotrupomorpha</taxon>
        <taxon>Chalcidoidea</taxon>
        <taxon>Agaonidae</taxon>
        <taxon>Agaoninae</taxon>
        <taxon>Ceratosolen</taxon>
    </lineage>
</organism>
<reference evidence="6" key="1">
    <citation type="submission" date="2025-08" db="UniProtKB">
        <authorList>
            <consortium name="RefSeq"/>
        </authorList>
    </citation>
    <scope>IDENTIFICATION</scope>
</reference>
<name>A0AAJ6YDE3_9HYME</name>
<keyword evidence="5" id="KW-1185">Reference proteome</keyword>
<dbReference type="GeneID" id="105360725"/>
<protein>
    <submittedName>
        <fullName evidence="6">Golgi to ER traffic protein 4 homolog isoform X1</fullName>
    </submittedName>
</protein>
<dbReference type="AlphaFoldDB" id="A0AAJ6YDE3"/>
<dbReference type="GO" id="GO:0045048">
    <property type="term" value="P:protein insertion into ER membrane"/>
    <property type="evidence" value="ECO:0007669"/>
    <property type="project" value="InterPro"/>
</dbReference>
<comment type="subcellular location">
    <subcellularLocation>
        <location evidence="1">Cytoplasm</location>
        <location evidence="1">Cytosol</location>
    </subcellularLocation>
</comment>